<keyword evidence="1" id="KW-1133">Transmembrane helix</keyword>
<keyword evidence="1" id="KW-0472">Membrane</keyword>
<gene>
    <name evidence="2" type="ORF">G2W53_033304</name>
</gene>
<protein>
    <submittedName>
        <fullName evidence="2">Uncharacterized protein</fullName>
    </submittedName>
</protein>
<evidence type="ECO:0000256" key="1">
    <source>
        <dbReference type="SAM" id="Phobius"/>
    </source>
</evidence>
<feature type="transmembrane region" description="Helical" evidence="1">
    <location>
        <begin position="16"/>
        <end position="35"/>
    </location>
</feature>
<dbReference type="Proteomes" id="UP000634136">
    <property type="component" value="Unassembled WGS sequence"/>
</dbReference>
<reference evidence="2" key="1">
    <citation type="submission" date="2020-09" db="EMBL/GenBank/DDBJ databases">
        <title>Genome-Enabled Discovery of Anthraquinone Biosynthesis in Senna tora.</title>
        <authorList>
            <person name="Kang S.-H."/>
            <person name="Pandey R.P."/>
            <person name="Lee C.-M."/>
            <person name="Sim J.-S."/>
            <person name="Jeong J.-T."/>
            <person name="Choi B.-S."/>
            <person name="Jung M."/>
            <person name="Ginzburg D."/>
            <person name="Zhao K."/>
            <person name="Won S.Y."/>
            <person name="Oh T.-J."/>
            <person name="Yu Y."/>
            <person name="Kim N.-H."/>
            <person name="Lee O.R."/>
            <person name="Lee T.-H."/>
            <person name="Bashyal P."/>
            <person name="Kim T.-S."/>
            <person name="Lee W.-H."/>
            <person name="Kawkins C."/>
            <person name="Kim C.-K."/>
            <person name="Kim J.S."/>
            <person name="Ahn B.O."/>
            <person name="Rhee S.Y."/>
            <person name="Sohng J.K."/>
        </authorList>
    </citation>
    <scope>NUCLEOTIDE SEQUENCE</scope>
    <source>
        <tissue evidence="2">Leaf</tissue>
    </source>
</reference>
<sequence length="44" mass="4800">MPNSGRTIVHVSSRDSLLLLLSTFYISPAILIHPGRLSSPLLLL</sequence>
<keyword evidence="1" id="KW-0812">Transmembrane</keyword>
<keyword evidence="3" id="KW-1185">Reference proteome</keyword>
<dbReference type="EMBL" id="JAAIUW010000010">
    <property type="protein sequence ID" value="KAF7812328.1"/>
    <property type="molecule type" value="Genomic_DNA"/>
</dbReference>
<name>A0A834W8D1_9FABA</name>
<organism evidence="2 3">
    <name type="scientific">Senna tora</name>
    <dbReference type="NCBI Taxonomy" id="362788"/>
    <lineage>
        <taxon>Eukaryota</taxon>
        <taxon>Viridiplantae</taxon>
        <taxon>Streptophyta</taxon>
        <taxon>Embryophyta</taxon>
        <taxon>Tracheophyta</taxon>
        <taxon>Spermatophyta</taxon>
        <taxon>Magnoliopsida</taxon>
        <taxon>eudicotyledons</taxon>
        <taxon>Gunneridae</taxon>
        <taxon>Pentapetalae</taxon>
        <taxon>rosids</taxon>
        <taxon>fabids</taxon>
        <taxon>Fabales</taxon>
        <taxon>Fabaceae</taxon>
        <taxon>Caesalpinioideae</taxon>
        <taxon>Cassia clade</taxon>
        <taxon>Senna</taxon>
    </lineage>
</organism>
<accession>A0A834W8D1</accession>
<comment type="caution">
    <text evidence="2">The sequence shown here is derived from an EMBL/GenBank/DDBJ whole genome shotgun (WGS) entry which is preliminary data.</text>
</comment>
<dbReference type="AlphaFoldDB" id="A0A834W8D1"/>
<proteinExistence type="predicted"/>
<evidence type="ECO:0000313" key="3">
    <source>
        <dbReference type="Proteomes" id="UP000634136"/>
    </source>
</evidence>
<evidence type="ECO:0000313" key="2">
    <source>
        <dbReference type="EMBL" id="KAF7812328.1"/>
    </source>
</evidence>